<dbReference type="AlphaFoldDB" id="A0A9D3Y4Z6"/>
<evidence type="ECO:0000313" key="2">
    <source>
        <dbReference type="Proteomes" id="UP000828390"/>
    </source>
</evidence>
<dbReference type="Proteomes" id="UP000828390">
    <property type="component" value="Unassembled WGS sequence"/>
</dbReference>
<dbReference type="EMBL" id="JAIWYP010000023">
    <property type="protein sequence ID" value="KAH3692390.1"/>
    <property type="molecule type" value="Genomic_DNA"/>
</dbReference>
<protein>
    <submittedName>
        <fullName evidence="1">Uncharacterized protein</fullName>
    </submittedName>
</protein>
<proteinExistence type="predicted"/>
<evidence type="ECO:0000313" key="1">
    <source>
        <dbReference type="EMBL" id="KAH3692390.1"/>
    </source>
</evidence>
<reference evidence="1" key="2">
    <citation type="submission" date="2020-11" db="EMBL/GenBank/DDBJ databases">
        <authorList>
            <person name="McCartney M.A."/>
            <person name="Auch B."/>
            <person name="Kono T."/>
            <person name="Mallez S."/>
            <person name="Becker A."/>
            <person name="Gohl D.M."/>
            <person name="Silverstein K.A.T."/>
            <person name="Koren S."/>
            <person name="Bechman K.B."/>
            <person name="Herman A."/>
            <person name="Abrahante J.E."/>
            <person name="Garbe J."/>
        </authorList>
    </citation>
    <scope>NUCLEOTIDE SEQUENCE</scope>
    <source>
        <strain evidence="1">Duluth1</strain>
        <tissue evidence="1">Whole animal</tissue>
    </source>
</reference>
<name>A0A9D3Y4Z6_DREPO</name>
<organism evidence="1 2">
    <name type="scientific">Dreissena polymorpha</name>
    <name type="common">Zebra mussel</name>
    <name type="synonym">Mytilus polymorpha</name>
    <dbReference type="NCBI Taxonomy" id="45954"/>
    <lineage>
        <taxon>Eukaryota</taxon>
        <taxon>Metazoa</taxon>
        <taxon>Spiralia</taxon>
        <taxon>Lophotrochozoa</taxon>
        <taxon>Mollusca</taxon>
        <taxon>Bivalvia</taxon>
        <taxon>Autobranchia</taxon>
        <taxon>Heteroconchia</taxon>
        <taxon>Euheterodonta</taxon>
        <taxon>Imparidentia</taxon>
        <taxon>Neoheterodontei</taxon>
        <taxon>Myida</taxon>
        <taxon>Dreissenoidea</taxon>
        <taxon>Dreissenidae</taxon>
        <taxon>Dreissena</taxon>
    </lineage>
</organism>
<keyword evidence="2" id="KW-1185">Reference proteome</keyword>
<gene>
    <name evidence="1" type="ORF">DPMN_194840</name>
</gene>
<sequence length="62" mass="7288">MYIKRLAEKAETTAEHNGMKTVNQITRKLKGDYGKHQDLPVRAEDGTHLTVEEEKLERWKQH</sequence>
<comment type="caution">
    <text evidence="1">The sequence shown here is derived from an EMBL/GenBank/DDBJ whole genome shotgun (WGS) entry which is preliminary data.</text>
</comment>
<reference evidence="1" key="1">
    <citation type="journal article" date="2019" name="bioRxiv">
        <title>The Genome of the Zebra Mussel, Dreissena polymorpha: A Resource for Invasive Species Research.</title>
        <authorList>
            <person name="McCartney M.A."/>
            <person name="Auch B."/>
            <person name="Kono T."/>
            <person name="Mallez S."/>
            <person name="Zhang Y."/>
            <person name="Obille A."/>
            <person name="Becker A."/>
            <person name="Abrahante J.E."/>
            <person name="Garbe J."/>
            <person name="Badalamenti J.P."/>
            <person name="Herman A."/>
            <person name="Mangelson H."/>
            <person name="Liachko I."/>
            <person name="Sullivan S."/>
            <person name="Sone E.D."/>
            <person name="Koren S."/>
            <person name="Silverstein K.A.T."/>
            <person name="Beckman K.B."/>
            <person name="Gohl D.M."/>
        </authorList>
    </citation>
    <scope>NUCLEOTIDE SEQUENCE</scope>
    <source>
        <strain evidence="1">Duluth1</strain>
        <tissue evidence="1">Whole animal</tissue>
    </source>
</reference>
<accession>A0A9D3Y4Z6</accession>